<name>A0A936YTT8_9BURK</name>
<proteinExistence type="predicted"/>
<dbReference type="RefSeq" id="WP_201672670.1">
    <property type="nucleotide sequence ID" value="NZ_JAEQNE010000001.1"/>
</dbReference>
<evidence type="ECO:0000313" key="1">
    <source>
        <dbReference type="EMBL" id="MBL0390095.1"/>
    </source>
</evidence>
<reference evidence="1 2" key="1">
    <citation type="journal article" date="2017" name="Int. J. Syst. Evol. Microbiol.">
        <title>Ramlibacter monticola sp. nov., isolated from forest soil.</title>
        <authorList>
            <person name="Chaudhary D.K."/>
            <person name="Kim J."/>
        </authorList>
    </citation>
    <scope>NUCLEOTIDE SEQUENCE [LARGE SCALE GENOMIC DNA]</scope>
    <source>
        <strain evidence="1 2">KACC 19175</strain>
    </source>
</reference>
<gene>
    <name evidence="1" type="ORF">JJ685_02955</name>
</gene>
<organism evidence="1 2">
    <name type="scientific">Ramlibacter monticola</name>
    <dbReference type="NCBI Taxonomy" id="1926872"/>
    <lineage>
        <taxon>Bacteria</taxon>
        <taxon>Pseudomonadati</taxon>
        <taxon>Pseudomonadota</taxon>
        <taxon>Betaproteobacteria</taxon>
        <taxon>Burkholderiales</taxon>
        <taxon>Comamonadaceae</taxon>
        <taxon>Ramlibacter</taxon>
    </lineage>
</organism>
<dbReference type="AlphaFoldDB" id="A0A936YTT8"/>
<accession>A0A936YTT8</accession>
<protein>
    <submittedName>
        <fullName evidence="1">Uncharacterized protein</fullName>
    </submittedName>
</protein>
<comment type="caution">
    <text evidence="1">The sequence shown here is derived from an EMBL/GenBank/DDBJ whole genome shotgun (WGS) entry which is preliminary data.</text>
</comment>
<dbReference type="EMBL" id="JAEQNE010000001">
    <property type="protein sequence ID" value="MBL0390095.1"/>
    <property type="molecule type" value="Genomic_DNA"/>
</dbReference>
<sequence>MSANAVLFGWNRSLPGREHLSAAHFQDFSAYLQEQIAGGAIESFEPVLIEPHGGVFNGFFLIKGTPQQLSTLTSSPDWVQHLIRAELHLEGASVWRAVVGAVVTERMGMWVQALPK</sequence>
<dbReference type="Proteomes" id="UP000599109">
    <property type="component" value="Unassembled WGS sequence"/>
</dbReference>
<evidence type="ECO:0000313" key="2">
    <source>
        <dbReference type="Proteomes" id="UP000599109"/>
    </source>
</evidence>
<keyword evidence="2" id="KW-1185">Reference proteome</keyword>